<dbReference type="PANTHER" id="PTHR46481:SF10">
    <property type="entry name" value="ZINC FINGER BED DOMAIN-CONTAINING PROTEIN 39"/>
    <property type="match status" value="1"/>
</dbReference>
<proteinExistence type="predicted"/>
<feature type="region of interest" description="Disordered" evidence="7">
    <location>
        <begin position="1"/>
        <end position="47"/>
    </location>
</feature>
<dbReference type="PANTHER" id="PTHR46481">
    <property type="entry name" value="ZINC FINGER BED DOMAIN-CONTAINING PROTEIN 4"/>
    <property type="match status" value="1"/>
</dbReference>
<feature type="region of interest" description="Disordered" evidence="7">
    <location>
        <begin position="668"/>
        <end position="736"/>
    </location>
</feature>
<comment type="caution">
    <text evidence="10">The sequence shown here is derived from an EMBL/GenBank/DDBJ whole genome shotgun (WGS) entry which is preliminary data.</text>
</comment>
<organism evidence="10 11">
    <name type="scientific">Malus baccata</name>
    <name type="common">Siberian crab apple</name>
    <name type="synonym">Pyrus baccata</name>
    <dbReference type="NCBI Taxonomy" id="106549"/>
    <lineage>
        <taxon>Eukaryota</taxon>
        <taxon>Viridiplantae</taxon>
        <taxon>Streptophyta</taxon>
        <taxon>Embryophyta</taxon>
        <taxon>Tracheophyta</taxon>
        <taxon>Spermatophyta</taxon>
        <taxon>Magnoliopsida</taxon>
        <taxon>eudicotyledons</taxon>
        <taxon>Gunneridae</taxon>
        <taxon>Pentapetalae</taxon>
        <taxon>rosids</taxon>
        <taxon>fabids</taxon>
        <taxon>Rosales</taxon>
        <taxon>Rosaceae</taxon>
        <taxon>Amygdaloideae</taxon>
        <taxon>Maleae</taxon>
        <taxon>Malus</taxon>
    </lineage>
</organism>
<dbReference type="SUPFAM" id="SSF53098">
    <property type="entry name" value="Ribonuclease H-like"/>
    <property type="match status" value="1"/>
</dbReference>
<evidence type="ECO:0000256" key="5">
    <source>
        <dbReference type="ARBA" id="ARBA00023125"/>
    </source>
</evidence>
<dbReference type="Pfam" id="PF14372">
    <property type="entry name" value="hAT-like_RNase-H"/>
    <property type="match status" value="1"/>
</dbReference>
<name>A0A540M888_MALBA</name>
<dbReference type="SUPFAM" id="SSF140996">
    <property type="entry name" value="Hermes dimerisation domain"/>
    <property type="match status" value="1"/>
</dbReference>
<feature type="domain" description="HAT C-terminal dimerisation" evidence="8">
    <location>
        <begin position="550"/>
        <end position="633"/>
    </location>
</feature>
<dbReference type="InterPro" id="IPR025525">
    <property type="entry name" value="hAT-like_transposase_RNase-H"/>
</dbReference>
<evidence type="ECO:0000256" key="2">
    <source>
        <dbReference type="ARBA" id="ARBA00022723"/>
    </source>
</evidence>
<feature type="compositionally biased region" description="Low complexity" evidence="7">
    <location>
        <begin position="686"/>
        <end position="697"/>
    </location>
</feature>
<dbReference type="GO" id="GO:0046983">
    <property type="term" value="F:protein dimerization activity"/>
    <property type="evidence" value="ECO:0007669"/>
    <property type="project" value="InterPro"/>
</dbReference>
<keyword evidence="6" id="KW-0539">Nucleus</keyword>
<evidence type="ECO:0000259" key="9">
    <source>
        <dbReference type="Pfam" id="PF14372"/>
    </source>
</evidence>
<reference evidence="10 11" key="1">
    <citation type="journal article" date="2019" name="G3 (Bethesda)">
        <title>Sequencing of a Wild Apple (Malus baccata) Genome Unravels the Differences Between Cultivated and Wild Apple Species Regarding Disease Resistance and Cold Tolerance.</title>
        <authorList>
            <person name="Chen X."/>
        </authorList>
    </citation>
    <scope>NUCLEOTIDE SEQUENCE [LARGE SCALE GENOMIC DNA]</scope>
    <source>
        <strain evidence="11">cv. Shandingzi</strain>
        <tissue evidence="10">Leaves</tissue>
    </source>
</reference>
<protein>
    <recommendedName>
        <fullName evidence="12">BED-type domain-containing protein</fullName>
    </recommendedName>
</protein>
<comment type="subcellular location">
    <subcellularLocation>
        <location evidence="1">Nucleus</location>
    </subcellularLocation>
</comment>
<dbReference type="InterPro" id="IPR008906">
    <property type="entry name" value="HATC_C_dom"/>
</dbReference>
<feature type="domain" description="hAT-like transposase RNase-H fold" evidence="9">
    <location>
        <begin position="381"/>
        <end position="484"/>
    </location>
</feature>
<evidence type="ECO:0000256" key="7">
    <source>
        <dbReference type="SAM" id="MobiDB-lite"/>
    </source>
</evidence>
<keyword evidence="4" id="KW-0862">Zinc</keyword>
<feature type="region of interest" description="Disordered" evidence="7">
    <location>
        <begin position="64"/>
        <end position="95"/>
    </location>
</feature>
<keyword evidence="2" id="KW-0479">Metal-binding</keyword>
<dbReference type="Pfam" id="PF05699">
    <property type="entry name" value="Dimer_Tnp_hAT"/>
    <property type="match status" value="1"/>
</dbReference>
<dbReference type="InterPro" id="IPR012337">
    <property type="entry name" value="RNaseH-like_sf"/>
</dbReference>
<keyword evidence="5" id="KW-0238">DNA-binding</keyword>
<accession>A0A540M888</accession>
<dbReference type="SMART" id="SM00614">
    <property type="entry name" value="ZnF_BED"/>
    <property type="match status" value="1"/>
</dbReference>
<dbReference type="AlphaFoldDB" id="A0A540M888"/>
<feature type="compositionally biased region" description="Acidic residues" evidence="7">
    <location>
        <begin position="64"/>
        <end position="78"/>
    </location>
</feature>
<evidence type="ECO:0008006" key="12">
    <source>
        <dbReference type="Google" id="ProtNLM"/>
    </source>
</evidence>
<evidence type="ECO:0000256" key="1">
    <source>
        <dbReference type="ARBA" id="ARBA00004123"/>
    </source>
</evidence>
<dbReference type="GO" id="GO:0008270">
    <property type="term" value="F:zinc ion binding"/>
    <property type="evidence" value="ECO:0007669"/>
    <property type="project" value="UniProtKB-KW"/>
</dbReference>
<evidence type="ECO:0000256" key="4">
    <source>
        <dbReference type="ARBA" id="ARBA00022833"/>
    </source>
</evidence>
<gene>
    <name evidence="10" type="ORF">C1H46_019606</name>
</gene>
<evidence type="ECO:0000313" key="11">
    <source>
        <dbReference type="Proteomes" id="UP000315295"/>
    </source>
</evidence>
<keyword evidence="11" id="KW-1185">Reference proteome</keyword>
<dbReference type="Proteomes" id="UP000315295">
    <property type="component" value="Unassembled WGS sequence"/>
</dbReference>
<dbReference type="InterPro" id="IPR052035">
    <property type="entry name" value="ZnF_BED_domain_contain"/>
</dbReference>
<sequence length="736" mass="83324">MDGSSSQSSTHMVSVLGKRKQTQPSGTTLQLGTPSPQDYLHNDYYEDCWDDDTDVEEDIALEQIEEEGEEGEEEVEEDVPPRKKGNRRKGPSSVWNDAKRVTITDNNGEKSYMAECKHCKLLVPAHPITHGTTGILKHLRKCPGSSLFENVDLNQPTLTQAKMGGSVVTHTFNQKRLDRRCVRWIIIAEMPFRVVDQEDFRDFIRDLNPKYKLPNRHKVAAAVLELYVEEKAKIKSVIEGLRVSITTDTWTSIQMINYMVITAHFLDTNWGLHKRILNFVQVTSHKGDDIGRCLEVCLNDWGIDKVFSITVFKFKEVFSKMTFECDSFIAYFKDEVSKEVDGVTRKAKRVGPPEVDDWERSVSFAHFLKKFYDATLTLSATLTPTSHLILSTVIALQVEIEEQISNASNSTLQSVATLMKLKFDKYWGDIEKVNPILFVAQSLDPRYKFDMLETNLEELGYGCDKIREEKVRVKGYVTELYNAYKEGVVLSSSSGSSTSSSATSNVEQRSIVVLDDGAGGVMVDIDVASRMAKKIQRKRAEAQQNEITNEVDMYFNDPHQSLTYEGFNLLDWWKGNCGQYPILSKVAKDVLALPSSTVASENAFSLGGRVVDPFRASLTPKTVEALVCTSDWLRGKEFCFYKEPTLDELCFYEELERLERNMANLGGEENTTQENEMPPPPPRPPQVQVQQRQNQSLPPQPRPPIIRGRAQPSISRGNLQVPTRRGRRGRRGQQSS</sequence>
<feature type="compositionally biased region" description="Basic residues" evidence="7">
    <location>
        <begin position="724"/>
        <end position="736"/>
    </location>
</feature>
<feature type="compositionally biased region" description="Polar residues" evidence="7">
    <location>
        <begin position="22"/>
        <end position="36"/>
    </location>
</feature>
<evidence type="ECO:0000259" key="8">
    <source>
        <dbReference type="Pfam" id="PF05699"/>
    </source>
</evidence>
<evidence type="ECO:0000313" key="10">
    <source>
        <dbReference type="EMBL" id="TQD94752.1"/>
    </source>
</evidence>
<dbReference type="GO" id="GO:0005634">
    <property type="term" value="C:nucleus"/>
    <property type="evidence" value="ECO:0007669"/>
    <property type="project" value="UniProtKB-SubCell"/>
</dbReference>
<evidence type="ECO:0000256" key="6">
    <source>
        <dbReference type="ARBA" id="ARBA00023242"/>
    </source>
</evidence>
<dbReference type="GO" id="GO:0003677">
    <property type="term" value="F:DNA binding"/>
    <property type="evidence" value="ECO:0007669"/>
    <property type="project" value="UniProtKB-KW"/>
</dbReference>
<evidence type="ECO:0000256" key="3">
    <source>
        <dbReference type="ARBA" id="ARBA00022771"/>
    </source>
</evidence>
<keyword evidence="3" id="KW-0863">Zinc-finger</keyword>
<dbReference type="EMBL" id="VIEB01000337">
    <property type="protein sequence ID" value="TQD94752.1"/>
    <property type="molecule type" value="Genomic_DNA"/>
</dbReference>